<dbReference type="SMART" id="SM00015">
    <property type="entry name" value="IQ"/>
    <property type="match status" value="2"/>
</dbReference>
<evidence type="ECO:0000256" key="10">
    <source>
        <dbReference type="ARBA" id="ARBA00023203"/>
    </source>
</evidence>
<dbReference type="InterPro" id="IPR000299">
    <property type="entry name" value="FERM_domain"/>
</dbReference>
<name>A0A5C6PTP9_9TELE</name>
<dbReference type="GO" id="GO:0005737">
    <property type="term" value="C:cytoplasm"/>
    <property type="evidence" value="ECO:0007669"/>
    <property type="project" value="UniProtKB-SubCell"/>
</dbReference>
<comment type="similarity">
    <text evidence="2 12">Belongs to the TRAFAC class myosin-kinesin ATPase superfamily. Myosin family.</text>
</comment>
<keyword evidence="4" id="KW-0963">Cytoplasm</keyword>
<evidence type="ECO:0000256" key="7">
    <source>
        <dbReference type="ARBA" id="ARBA00022840"/>
    </source>
</evidence>
<dbReference type="PANTHER" id="PTHR22692">
    <property type="entry name" value="MYOSIN VII, XV"/>
    <property type="match status" value="1"/>
</dbReference>
<gene>
    <name evidence="18" type="ORF">D4764_01G0016620</name>
</gene>
<evidence type="ECO:0000256" key="11">
    <source>
        <dbReference type="PROSITE-ProRule" id="PRU00192"/>
    </source>
</evidence>
<dbReference type="PROSITE" id="PS51016">
    <property type="entry name" value="MYTH4"/>
    <property type="match status" value="2"/>
</dbReference>
<organism evidence="18 19">
    <name type="scientific">Takifugu flavidus</name>
    <name type="common">sansaifugu</name>
    <dbReference type="NCBI Taxonomy" id="433684"/>
    <lineage>
        <taxon>Eukaryota</taxon>
        <taxon>Metazoa</taxon>
        <taxon>Chordata</taxon>
        <taxon>Craniata</taxon>
        <taxon>Vertebrata</taxon>
        <taxon>Euteleostomi</taxon>
        <taxon>Actinopterygii</taxon>
        <taxon>Neopterygii</taxon>
        <taxon>Teleostei</taxon>
        <taxon>Neoteleostei</taxon>
        <taxon>Acanthomorphata</taxon>
        <taxon>Eupercaria</taxon>
        <taxon>Tetraodontiformes</taxon>
        <taxon>Tetradontoidea</taxon>
        <taxon>Tetraodontidae</taxon>
        <taxon>Takifugu</taxon>
    </lineage>
</organism>
<dbReference type="PROSITE" id="PS51456">
    <property type="entry name" value="MYOSIN_MOTOR"/>
    <property type="match status" value="1"/>
</dbReference>
<dbReference type="InterPro" id="IPR000857">
    <property type="entry name" value="MyTH4_dom"/>
</dbReference>
<evidence type="ECO:0000256" key="13">
    <source>
        <dbReference type="SAM" id="MobiDB-lite"/>
    </source>
</evidence>
<dbReference type="InterPro" id="IPR038185">
    <property type="entry name" value="MyTH4_dom_sf"/>
</dbReference>
<evidence type="ECO:0000259" key="17">
    <source>
        <dbReference type="PROSITE" id="PS51456"/>
    </source>
</evidence>
<feature type="domain" description="SH3" evidence="14">
    <location>
        <begin position="1940"/>
        <end position="2001"/>
    </location>
</feature>
<dbReference type="PROSITE" id="PS50096">
    <property type="entry name" value="IQ"/>
    <property type="match status" value="2"/>
</dbReference>
<dbReference type="SMART" id="SM00295">
    <property type="entry name" value="B41"/>
    <property type="match status" value="1"/>
</dbReference>
<feature type="compositionally biased region" description="Pro residues" evidence="13">
    <location>
        <begin position="1695"/>
        <end position="1706"/>
    </location>
</feature>
<dbReference type="GO" id="GO:0003779">
    <property type="term" value="F:actin binding"/>
    <property type="evidence" value="ECO:0007669"/>
    <property type="project" value="UniProtKB-KW"/>
</dbReference>
<protein>
    <submittedName>
        <fullName evidence="18">Unconventional myosin-XV</fullName>
    </submittedName>
</protein>
<dbReference type="SMART" id="SM00139">
    <property type="entry name" value="MyTH4"/>
    <property type="match status" value="2"/>
</dbReference>
<feature type="binding site" evidence="12">
    <location>
        <begin position="408"/>
        <end position="415"/>
    </location>
    <ligand>
        <name>ATP</name>
        <dbReference type="ChEBI" id="CHEBI:30616"/>
    </ligand>
</feature>
<evidence type="ECO:0000256" key="12">
    <source>
        <dbReference type="PROSITE-ProRule" id="PRU00782"/>
    </source>
</evidence>
<dbReference type="Gene3D" id="1.20.58.530">
    <property type="match status" value="1"/>
</dbReference>
<evidence type="ECO:0000256" key="9">
    <source>
        <dbReference type="ARBA" id="ARBA00023175"/>
    </source>
</evidence>
<feature type="compositionally biased region" description="Low complexity" evidence="13">
    <location>
        <begin position="2021"/>
        <end position="2032"/>
    </location>
</feature>
<feature type="domain" description="MyTH4" evidence="16">
    <location>
        <begin position="1126"/>
        <end position="1272"/>
    </location>
</feature>
<dbReference type="InterPro" id="IPR036961">
    <property type="entry name" value="Kinesin_motor_dom_sf"/>
</dbReference>
<feature type="region of interest" description="Disordered" evidence="13">
    <location>
        <begin position="1740"/>
        <end position="1783"/>
    </location>
</feature>
<dbReference type="PROSITE" id="PS50002">
    <property type="entry name" value="SH3"/>
    <property type="match status" value="1"/>
</dbReference>
<dbReference type="Gene3D" id="1.10.10.820">
    <property type="match status" value="1"/>
</dbReference>
<dbReference type="SMART" id="SM00242">
    <property type="entry name" value="MYSc"/>
    <property type="match status" value="1"/>
</dbReference>
<dbReference type="SUPFAM" id="SSF47031">
    <property type="entry name" value="Second domain of FERM"/>
    <property type="match status" value="1"/>
</dbReference>
<evidence type="ECO:0000256" key="5">
    <source>
        <dbReference type="ARBA" id="ARBA00022737"/>
    </source>
</evidence>
<evidence type="ECO:0000259" key="15">
    <source>
        <dbReference type="PROSITE" id="PS50057"/>
    </source>
</evidence>
<dbReference type="FunFam" id="1.10.10.820:FF:000001">
    <property type="entry name" value="Myosin heavy chain"/>
    <property type="match status" value="1"/>
</dbReference>
<dbReference type="GO" id="GO:0003774">
    <property type="term" value="F:cytoskeletal motor activity"/>
    <property type="evidence" value="ECO:0007669"/>
    <property type="project" value="UniProtKB-UniRule"/>
</dbReference>
<dbReference type="InterPro" id="IPR000048">
    <property type="entry name" value="IQ_motif_EF-hand-BS"/>
</dbReference>
<comment type="subcellular location">
    <subcellularLocation>
        <location evidence="1">Cytoplasm</location>
    </subcellularLocation>
</comment>
<evidence type="ECO:0000256" key="8">
    <source>
        <dbReference type="ARBA" id="ARBA00023123"/>
    </source>
</evidence>
<dbReference type="PANTHER" id="PTHR22692:SF16">
    <property type="entry name" value="MYOSIN XVB"/>
    <property type="match status" value="1"/>
</dbReference>
<keyword evidence="10 12" id="KW-0009">Actin-binding</keyword>
<keyword evidence="7 12" id="KW-0067">ATP-binding</keyword>
<dbReference type="Gene3D" id="2.30.30.40">
    <property type="entry name" value="SH3 Domains"/>
    <property type="match status" value="1"/>
</dbReference>
<dbReference type="EMBL" id="RHFK02000001">
    <property type="protein sequence ID" value="TWW81847.1"/>
    <property type="molecule type" value="Genomic_DNA"/>
</dbReference>
<keyword evidence="3 11" id="KW-0728">SH3 domain</keyword>
<evidence type="ECO:0000259" key="14">
    <source>
        <dbReference type="PROSITE" id="PS50002"/>
    </source>
</evidence>
<evidence type="ECO:0000313" key="18">
    <source>
        <dbReference type="EMBL" id="TWW81847.1"/>
    </source>
</evidence>
<dbReference type="InterPro" id="IPR051567">
    <property type="entry name" value="Unconventional_Myosin_ATPase"/>
</dbReference>
<feature type="compositionally biased region" description="Basic and acidic residues" evidence="13">
    <location>
        <begin position="1672"/>
        <end position="1694"/>
    </location>
</feature>
<evidence type="ECO:0000256" key="4">
    <source>
        <dbReference type="ARBA" id="ARBA00022490"/>
    </source>
</evidence>
<dbReference type="InterPro" id="IPR001609">
    <property type="entry name" value="Myosin_head_motor_dom-like"/>
</dbReference>
<evidence type="ECO:0000256" key="3">
    <source>
        <dbReference type="ARBA" id="ARBA00022443"/>
    </source>
</evidence>
<feature type="region of interest" description="Disordered" evidence="13">
    <location>
        <begin position="1527"/>
        <end position="1724"/>
    </location>
</feature>
<feature type="compositionally biased region" description="Basic and acidic residues" evidence="13">
    <location>
        <begin position="1601"/>
        <end position="1611"/>
    </location>
</feature>
<dbReference type="Gene3D" id="6.20.240.20">
    <property type="match status" value="1"/>
</dbReference>
<dbReference type="Gene3D" id="1.20.120.720">
    <property type="entry name" value="Myosin VI head, motor domain, U50 subdomain"/>
    <property type="match status" value="1"/>
</dbReference>
<dbReference type="PROSITE" id="PS50057">
    <property type="entry name" value="FERM_3"/>
    <property type="match status" value="1"/>
</dbReference>
<feature type="region of interest" description="Actin-binding" evidence="12">
    <location>
        <begin position="844"/>
        <end position="866"/>
    </location>
</feature>
<dbReference type="Pfam" id="PF26570">
    <property type="entry name" value="MYO15"/>
    <property type="match status" value="1"/>
</dbReference>
<evidence type="ECO:0000313" key="19">
    <source>
        <dbReference type="Proteomes" id="UP000324091"/>
    </source>
</evidence>
<proteinExistence type="inferred from homology"/>
<sequence>MANEKAGVGGDDVVTGGEKDIEAKYAVVLPRMNELGKIKMAEISQVAPSSSAPLSLTETPGESISSESKPPKPGTRLVLPVKPDLSLLKSIKKPLPGDLAIGGSFSQRTPDSTQALEDLLNTGKSNKKADLESRDGASVLQAARRKLDPSQINLTKMSLSGGTIGPSQARGPDPERDAAVGIPRSVTQPFPNREAGMGVSGARPICDEETDREVAQLMCEGGKYGISQPEVHWAGNPQMSGDPQDWLRAENLLPHQTVEKLSNWTVYDDGQAKNVPACNARDPWESEDPSQEMLESRLISTTVVMPGTKTSLEVDEVDDLAQLEEVCESSVLLNLKKRFQRDCIYTYIGNMLLSVNPFKPLHIYTEELRQKYQGKEQQRNPPHVYAVADAAFQQSQASTQEQCIIISGQSGSGKTEATKLIVHYLSFSYEGRYDHLRQPMEVFPIMESFGNAKTILNNNSSRFGKYLHIHILQGIVVGTSLSKYLLEKSRVVFQAREERNYHVFYELLAGMNDWDKQELYLQAAETYYYLNQGGSCELKGKQDKQDFQLLLRCFKTIGLQADQISAVWAILSSILQLGNMCFSSYESESFEVARVFSETEARRVGCLLQISSEALQTVITHRVTETIYDRIYCPLSVEGAIESRDAIAKALYSVLFDWLLEQINDWLSPTEMDSTVGIVDIYGFEDLGVNSFEQLCINYANEQLQHFVTRAVISQEQEEYSVEQIQWYPMQLTNLHSCLELISSRPHGILRILDDQTCLPQATDHTFLQKCHYHHGNSPYYAKPKNPLPVFTVYHYAGAVTYQMVSELFQKVQDRYVQQRELGWRGKGHRQHPSTAASHFLQSLAELTSRLERCKTTFIHCVKPNYIKLPGIFDVDYVLAQLKHAGTLDTVHIRKEGFPVRMLYSYFMERYKLLVTLHSTEASDRAQTVALLDMTGAEEGQYQLGLTKVFLKELLYQQLEDKWSSTQTWAAITIQRNIRGFLCRRNFKFFKQKAIIIQSHIRGHQARKYYKRLKQSFTQFWAVMLITRSTIKRHHWRKEFHEKNKVKAVTKAKSKSLEMDVGMLEIPAELSARLRNAAGRQHVSEITEVAPPLVRAEHNLLLPLDIDRCPFSHYIKSVLKDTWAQPQGYPLQRPLTPLEPEDARTALDIYKLILRFTGESDMAQEQILGNYIVEKALSQPALKDEILTQLVYHTWDLNQGQENFRGWLLLACCLSAFTPSPTLDKHLLKYVSDNGPGMYRSLCQHKLLTSLQLPAPAARAYPPTELEWTTIQRKGTVVLDVHTFNDEMLTSEVESWTTGEQLASWVLLSRGVSEAVQGWSVSLLTDDGWSDLAGSDFVMDLLGAAEAEGMPPTWSPSHRQSDYLFSQGDRMPSTDLDDFIPPAPLMQAPGPPWRGDYPQEGRRHGRQLDDYVDDLFENVLDQGPPGMDRVAMLHRRMRGAGGIGPMQPGMYGAGIPMTMPTYPMAAPFGSTMAGFGTAPMMPAMPAMMVPQIPVPPDPIQQMAATQQALINQQALLMAQQMTMQAMNLSQQQTQEQQKKEGKKKTEEEEKYQRRRSERRSRGRSRSPSPRAPSPKSDRHKTHKKPSTYRKSDSETEEDHQEEPHTFRDKKAYFQKIAKKLDLIPTPPPTKPKPEPTSNIREIIKQFNSRPKPEPKPFQPVRSPGRFVLNNNDPKKDALAKLKDVKPPTPVKKEFIPPPPPPAPPLKSPDSAPSASGPRVISSDMQKKQGYLLDLFRRKNLQSPQPPQSLPPSPPESPPPPPLHEAPVLQDIPDPPPIVAPSLNAMPDEENIRSQLHQFSSSVYFCYTNIPGKLFLRKEVFYPREMFDRPYILNLLCEQIMRDTYSESCVRINKEERRKMKDLLAHFNVGTTISTIQNDSMKKRIVIAARDNWENYFTRLFPVKGADRVQLEVKGENLVLLTSKAPQIADLVQLFLQELIRDSGHVVALKSFATDDKSLLSFSKGDVIKLQPMEGLQVGWLFGTIGGRSGLFPEDVTQPSAAPDYHSLHLIRRDERRKSMRSSTGKGPSSGSSRNVTSSDDVGQEALGPGILQSSLNGSLYDLDVPIAMAEFALKYFRAASTGLPVSEMIQHTPAPINDSLIMNNDPEITDLSVQCFMNIMQFMGDIPMPRKSSHSDCLRNVLLLGKEKEMLRDEIFCQVIKQTINNPNQSSCALGWQLLNLAGQTSREINVQLPGGVYFPVQIQTFSVAADVVAQICKKMGISNLEETKEFSLLACRNQDGMVRPPQAQEYLLDFLSDDGSVLLSLRRVVWVTPLTFNSDLYVDFHYQQLLSGYLSGQLMLSPAAGGPSLVQQTAELSALQHLSQGRMHMPSVGELKEYLPPQQQVSSNIEEVYTFSLGQIAAMHSLTPQEAKIKFIEFLTTLPLFGTNIFLAQKVSQRGCPSPCMVSISQEGVLFLNLATQVPSFVIPLADIQSMRAFPAKKKGKAPAVDIYFGNPSRPKKITINLQQGKELCHILALLMIEVKTSSSNRL</sequence>
<evidence type="ECO:0000259" key="16">
    <source>
        <dbReference type="PROSITE" id="PS51016"/>
    </source>
</evidence>
<dbReference type="Gene3D" id="1.20.5.190">
    <property type="match status" value="1"/>
</dbReference>
<feature type="domain" description="MyTH4" evidence="16">
    <location>
        <begin position="2091"/>
        <end position="2250"/>
    </location>
</feature>
<comment type="caution">
    <text evidence="18">The sequence shown here is derived from an EMBL/GenBank/DDBJ whole genome shotgun (WGS) entry which is preliminary data.</text>
</comment>
<accession>A0A5C6PTP9</accession>
<dbReference type="InterPro" id="IPR036028">
    <property type="entry name" value="SH3-like_dom_sf"/>
</dbReference>
<feature type="compositionally biased region" description="Basic residues" evidence="13">
    <location>
        <begin position="1577"/>
        <end position="1587"/>
    </location>
</feature>
<dbReference type="InterPro" id="IPR035963">
    <property type="entry name" value="FERM_2"/>
</dbReference>
<dbReference type="Pfam" id="PF00612">
    <property type="entry name" value="IQ"/>
    <property type="match status" value="2"/>
</dbReference>
<keyword evidence="6 12" id="KW-0547">Nucleotide-binding</keyword>
<dbReference type="Proteomes" id="UP000324091">
    <property type="component" value="Chromosome 1"/>
</dbReference>
<dbReference type="InterPro" id="IPR019749">
    <property type="entry name" value="Band_41_domain"/>
</dbReference>
<dbReference type="Pfam" id="PF00063">
    <property type="entry name" value="Myosin_head"/>
    <property type="match status" value="1"/>
</dbReference>
<dbReference type="InterPro" id="IPR027417">
    <property type="entry name" value="P-loop_NTPase"/>
</dbReference>
<feature type="region of interest" description="Disordered" evidence="13">
    <location>
        <begin position="45"/>
        <end position="78"/>
    </location>
</feature>
<dbReference type="SMART" id="SM00326">
    <property type="entry name" value="SH3"/>
    <property type="match status" value="1"/>
</dbReference>
<evidence type="ECO:0000256" key="2">
    <source>
        <dbReference type="ARBA" id="ARBA00008314"/>
    </source>
</evidence>
<reference evidence="18 19" key="1">
    <citation type="submission" date="2019-04" db="EMBL/GenBank/DDBJ databases">
        <title>Chromosome genome assembly for Takifugu flavidus.</title>
        <authorList>
            <person name="Xiao S."/>
        </authorList>
    </citation>
    <scope>NUCLEOTIDE SEQUENCE [LARGE SCALE GENOMIC DNA]</scope>
    <source>
        <strain evidence="18">HTHZ2018</strain>
        <tissue evidence="18">Muscle</tissue>
    </source>
</reference>
<feature type="compositionally biased region" description="Basic residues" evidence="13">
    <location>
        <begin position="1552"/>
        <end position="1564"/>
    </location>
</feature>
<evidence type="ECO:0000256" key="1">
    <source>
        <dbReference type="ARBA" id="ARBA00004496"/>
    </source>
</evidence>
<feature type="compositionally biased region" description="Pro residues" evidence="13">
    <location>
        <begin position="1743"/>
        <end position="1763"/>
    </location>
</feature>
<dbReference type="Pfam" id="PF00373">
    <property type="entry name" value="FERM_M"/>
    <property type="match status" value="1"/>
</dbReference>
<keyword evidence="5" id="KW-0677">Repeat</keyword>
<feature type="compositionally biased region" description="Polar residues" evidence="13">
    <location>
        <begin position="46"/>
        <end position="58"/>
    </location>
</feature>
<dbReference type="InterPro" id="IPR059004">
    <property type="entry name" value="MYO15"/>
</dbReference>
<feature type="region of interest" description="Disordered" evidence="13">
    <location>
        <begin position="2015"/>
        <end position="2043"/>
    </location>
</feature>
<dbReference type="Pfam" id="PF00784">
    <property type="entry name" value="MyTH4"/>
    <property type="match status" value="2"/>
</dbReference>
<dbReference type="SUPFAM" id="SSF52540">
    <property type="entry name" value="P-loop containing nucleoside triphosphate hydrolases"/>
    <property type="match status" value="1"/>
</dbReference>
<feature type="compositionally biased region" description="Basic and acidic residues" evidence="13">
    <location>
        <begin position="1536"/>
        <end position="1551"/>
    </location>
</feature>
<dbReference type="Pfam" id="PF07653">
    <property type="entry name" value="SH3_2"/>
    <property type="match status" value="1"/>
</dbReference>
<feature type="domain" description="Myosin motor" evidence="17">
    <location>
        <begin position="315"/>
        <end position="964"/>
    </location>
</feature>
<keyword evidence="19" id="KW-1185">Reference proteome</keyword>
<dbReference type="SUPFAM" id="SSF50044">
    <property type="entry name" value="SH3-domain"/>
    <property type="match status" value="1"/>
</dbReference>
<dbReference type="GO" id="GO:0016459">
    <property type="term" value="C:myosin complex"/>
    <property type="evidence" value="ECO:0007669"/>
    <property type="project" value="UniProtKB-KW"/>
</dbReference>
<dbReference type="Gene3D" id="1.25.40.530">
    <property type="entry name" value="MyTH4 domain"/>
    <property type="match status" value="3"/>
</dbReference>
<dbReference type="InterPro" id="IPR001452">
    <property type="entry name" value="SH3_domain"/>
</dbReference>
<dbReference type="GO" id="GO:0005524">
    <property type="term" value="F:ATP binding"/>
    <property type="evidence" value="ECO:0007669"/>
    <property type="project" value="UniProtKB-UniRule"/>
</dbReference>
<dbReference type="PRINTS" id="PR00193">
    <property type="entry name" value="MYOSINHEAVY"/>
</dbReference>
<dbReference type="InterPro" id="IPR019748">
    <property type="entry name" value="FERM_central"/>
</dbReference>
<feature type="domain" description="FERM" evidence="15">
    <location>
        <begin position="2187"/>
        <end position="2491"/>
    </location>
</feature>
<dbReference type="Gene3D" id="3.40.850.10">
    <property type="entry name" value="Kinesin motor domain"/>
    <property type="match status" value="1"/>
</dbReference>
<keyword evidence="9 12" id="KW-0505">Motor protein</keyword>
<evidence type="ECO:0000256" key="6">
    <source>
        <dbReference type="ARBA" id="ARBA00022741"/>
    </source>
</evidence>
<keyword evidence="8 12" id="KW-0518">Myosin</keyword>